<organism evidence="2">
    <name type="scientific">uncultured Thermomicrobiales bacterium</name>
    <dbReference type="NCBI Taxonomy" id="1645740"/>
    <lineage>
        <taxon>Bacteria</taxon>
        <taxon>Pseudomonadati</taxon>
        <taxon>Thermomicrobiota</taxon>
        <taxon>Thermomicrobia</taxon>
        <taxon>Thermomicrobiales</taxon>
        <taxon>environmental samples</taxon>
    </lineage>
</organism>
<feature type="non-terminal residue" evidence="2">
    <location>
        <position position="49"/>
    </location>
</feature>
<evidence type="ECO:0000313" key="2">
    <source>
        <dbReference type="EMBL" id="CAA9566116.1"/>
    </source>
</evidence>
<dbReference type="AlphaFoldDB" id="A0A6J4V1V9"/>
<protein>
    <submittedName>
        <fullName evidence="2">Uncharacterized protein</fullName>
    </submittedName>
</protein>
<feature type="compositionally biased region" description="Basic and acidic residues" evidence="1">
    <location>
        <begin position="1"/>
        <end position="13"/>
    </location>
</feature>
<feature type="compositionally biased region" description="Low complexity" evidence="1">
    <location>
        <begin position="15"/>
        <end position="26"/>
    </location>
</feature>
<proteinExistence type="predicted"/>
<gene>
    <name evidence="2" type="ORF">AVDCRST_MAG87-1968</name>
</gene>
<evidence type="ECO:0000256" key="1">
    <source>
        <dbReference type="SAM" id="MobiDB-lite"/>
    </source>
</evidence>
<sequence length="49" mass="5425">WNKGMSQDRRHWFASEPPGRRQSSPGRGRGSGSRQEEHDPAGSFTPGSD</sequence>
<feature type="non-terminal residue" evidence="2">
    <location>
        <position position="1"/>
    </location>
</feature>
<reference evidence="2" key="1">
    <citation type="submission" date="2020-02" db="EMBL/GenBank/DDBJ databases">
        <authorList>
            <person name="Meier V. D."/>
        </authorList>
    </citation>
    <scope>NUCLEOTIDE SEQUENCE</scope>
    <source>
        <strain evidence="2">AVDCRST_MAG87</strain>
    </source>
</reference>
<feature type="region of interest" description="Disordered" evidence="1">
    <location>
        <begin position="1"/>
        <end position="49"/>
    </location>
</feature>
<name>A0A6J4V1V9_9BACT</name>
<accession>A0A6J4V1V9</accession>
<dbReference type="EMBL" id="CADCWJ010000446">
    <property type="protein sequence ID" value="CAA9566116.1"/>
    <property type="molecule type" value="Genomic_DNA"/>
</dbReference>